<name>A0A1F7XMB4_9BACT</name>
<dbReference type="Pfam" id="PF00673">
    <property type="entry name" value="Ribosomal_L5_C"/>
    <property type="match status" value="1"/>
</dbReference>
<evidence type="ECO:0000259" key="8">
    <source>
        <dbReference type="Pfam" id="PF00673"/>
    </source>
</evidence>
<dbReference type="Pfam" id="PF00281">
    <property type="entry name" value="Ribosomal_L5"/>
    <property type="match status" value="1"/>
</dbReference>
<keyword evidence="5" id="KW-0694">RNA-binding</keyword>
<protein>
    <recommendedName>
        <fullName evidence="4 5">Large ribosomal subunit protein uL5</fullName>
    </recommendedName>
</protein>
<dbReference type="Proteomes" id="UP000177382">
    <property type="component" value="Unassembled WGS sequence"/>
</dbReference>
<keyword evidence="2 5" id="KW-0689">Ribosomal protein</keyword>
<evidence type="ECO:0000256" key="3">
    <source>
        <dbReference type="ARBA" id="ARBA00023274"/>
    </source>
</evidence>
<organism evidence="9 10">
    <name type="scientific">Candidatus Woesebacteria bacterium RBG_16_42_24</name>
    <dbReference type="NCBI Taxonomy" id="1802485"/>
    <lineage>
        <taxon>Bacteria</taxon>
        <taxon>Candidatus Woeseibacteriota</taxon>
    </lineage>
</organism>
<dbReference type="GO" id="GO:0005840">
    <property type="term" value="C:ribosome"/>
    <property type="evidence" value="ECO:0007669"/>
    <property type="project" value="UniProtKB-KW"/>
</dbReference>
<dbReference type="InterPro" id="IPR022803">
    <property type="entry name" value="Ribosomal_uL5_dom_sf"/>
</dbReference>
<keyword evidence="3 5" id="KW-0687">Ribonucleoprotein</keyword>
<dbReference type="GO" id="GO:0003735">
    <property type="term" value="F:structural constituent of ribosome"/>
    <property type="evidence" value="ECO:0007669"/>
    <property type="project" value="InterPro"/>
</dbReference>
<comment type="caution">
    <text evidence="9">The sequence shown here is derived from an EMBL/GenBank/DDBJ whole genome shotgun (WGS) entry which is preliminary data.</text>
</comment>
<comment type="function">
    <text evidence="5">This is 1 of the proteins that bind and probably mediate the attachment of the 5S RNA into the large ribosomal subunit, where it forms part of the central protuberance. In the 70S ribosome it contacts protein S13 of the 30S subunit (bridge B1b), connecting the 2 subunits; this bridge is implicated in subunit movement. Contacts the P site tRNA; the 5S rRNA and some of its associated proteins might help stabilize positioning of ribosome-bound tRNAs.</text>
</comment>
<gene>
    <name evidence="5" type="primary">rplE</name>
    <name evidence="9" type="ORF">A2V97_04195</name>
</gene>
<dbReference type="PIRSF" id="PIRSF002161">
    <property type="entry name" value="Ribosomal_L5"/>
    <property type="match status" value="1"/>
</dbReference>
<dbReference type="GO" id="GO:0006412">
    <property type="term" value="P:translation"/>
    <property type="evidence" value="ECO:0007669"/>
    <property type="project" value="UniProtKB-UniRule"/>
</dbReference>
<evidence type="ECO:0000313" key="10">
    <source>
        <dbReference type="Proteomes" id="UP000177382"/>
    </source>
</evidence>
<feature type="domain" description="Large ribosomal subunit protein uL5 N-terminal" evidence="7">
    <location>
        <begin position="28"/>
        <end position="84"/>
    </location>
</feature>
<dbReference type="STRING" id="1802485.A2V97_04195"/>
<dbReference type="InterPro" id="IPR031310">
    <property type="entry name" value="Ribosomal_uL5_N"/>
</dbReference>
<dbReference type="Gene3D" id="3.30.1440.10">
    <property type="match status" value="1"/>
</dbReference>
<feature type="domain" description="Large ribosomal subunit protein uL5 C-terminal" evidence="8">
    <location>
        <begin position="88"/>
        <end position="181"/>
    </location>
</feature>
<dbReference type="InterPro" id="IPR002132">
    <property type="entry name" value="Ribosomal_uL5"/>
</dbReference>
<sequence>MGTKKQRLQEKYEGVVAPALAKEFGIKNKMAIPKLTKIVVNVGIGEIAKSKESMETARRDIAVVTGQMPSVRPAKISVATFNVRSGMPVGLAVTLRGEKMYAFLDKLISIVLPRFRDFRGVSGRSFDVSGNYTLGIYEHTVFPEIDLTKAHALKGFEITIVGTAGNPKKGKKLLELLGMPFEKNST</sequence>
<keyword evidence="5" id="KW-0820">tRNA-binding</keyword>
<evidence type="ECO:0000313" key="9">
    <source>
        <dbReference type="EMBL" id="OGM15939.1"/>
    </source>
</evidence>
<dbReference type="GO" id="GO:0019843">
    <property type="term" value="F:rRNA binding"/>
    <property type="evidence" value="ECO:0007669"/>
    <property type="project" value="UniProtKB-UniRule"/>
</dbReference>
<dbReference type="InterPro" id="IPR031309">
    <property type="entry name" value="Ribosomal_uL5_C"/>
</dbReference>
<evidence type="ECO:0000259" key="7">
    <source>
        <dbReference type="Pfam" id="PF00281"/>
    </source>
</evidence>
<accession>A0A1F7XMB4</accession>
<dbReference type="FunFam" id="3.30.1440.10:FF:000001">
    <property type="entry name" value="50S ribosomal protein L5"/>
    <property type="match status" value="1"/>
</dbReference>
<comment type="similarity">
    <text evidence="1 5 6">Belongs to the universal ribosomal protein uL5 family.</text>
</comment>
<dbReference type="GO" id="GO:1990904">
    <property type="term" value="C:ribonucleoprotein complex"/>
    <property type="evidence" value="ECO:0007669"/>
    <property type="project" value="UniProtKB-KW"/>
</dbReference>
<dbReference type="EMBL" id="MGFX01000001">
    <property type="protein sequence ID" value="OGM15939.1"/>
    <property type="molecule type" value="Genomic_DNA"/>
</dbReference>
<evidence type="ECO:0000256" key="2">
    <source>
        <dbReference type="ARBA" id="ARBA00022980"/>
    </source>
</evidence>
<comment type="subunit">
    <text evidence="5">Part of the 50S ribosomal subunit; part of the 5S rRNA/L5/L18/L25 subcomplex. Contacts the 5S rRNA and the P site tRNA. Forms a bridge to the 30S subunit in the 70S ribosome.</text>
</comment>
<dbReference type="AlphaFoldDB" id="A0A1F7XMB4"/>
<evidence type="ECO:0000256" key="4">
    <source>
        <dbReference type="ARBA" id="ARBA00035245"/>
    </source>
</evidence>
<dbReference type="PANTHER" id="PTHR11994">
    <property type="entry name" value="60S RIBOSOMAL PROTEIN L11-RELATED"/>
    <property type="match status" value="1"/>
</dbReference>
<reference evidence="9 10" key="1">
    <citation type="journal article" date="2016" name="Nat. Commun.">
        <title>Thousands of microbial genomes shed light on interconnected biogeochemical processes in an aquifer system.</title>
        <authorList>
            <person name="Anantharaman K."/>
            <person name="Brown C.T."/>
            <person name="Hug L.A."/>
            <person name="Sharon I."/>
            <person name="Castelle C.J."/>
            <person name="Probst A.J."/>
            <person name="Thomas B.C."/>
            <person name="Singh A."/>
            <person name="Wilkins M.J."/>
            <person name="Karaoz U."/>
            <person name="Brodie E.L."/>
            <person name="Williams K.H."/>
            <person name="Hubbard S.S."/>
            <person name="Banfield J.F."/>
        </authorList>
    </citation>
    <scope>NUCLEOTIDE SEQUENCE [LARGE SCALE GENOMIC DNA]</scope>
</reference>
<evidence type="ECO:0000256" key="5">
    <source>
        <dbReference type="HAMAP-Rule" id="MF_01333"/>
    </source>
</evidence>
<dbReference type="SUPFAM" id="SSF55282">
    <property type="entry name" value="RL5-like"/>
    <property type="match status" value="1"/>
</dbReference>
<keyword evidence="5" id="KW-0699">rRNA-binding</keyword>
<dbReference type="HAMAP" id="MF_01333_B">
    <property type="entry name" value="Ribosomal_uL5_B"/>
    <property type="match status" value="1"/>
</dbReference>
<dbReference type="NCBIfam" id="NF000585">
    <property type="entry name" value="PRK00010.1"/>
    <property type="match status" value="1"/>
</dbReference>
<evidence type="ECO:0000256" key="6">
    <source>
        <dbReference type="RuleBase" id="RU003930"/>
    </source>
</evidence>
<evidence type="ECO:0000256" key="1">
    <source>
        <dbReference type="ARBA" id="ARBA00008553"/>
    </source>
</evidence>
<dbReference type="GO" id="GO:0000049">
    <property type="term" value="F:tRNA binding"/>
    <property type="evidence" value="ECO:0007669"/>
    <property type="project" value="UniProtKB-UniRule"/>
</dbReference>
<dbReference type="InterPro" id="IPR020930">
    <property type="entry name" value="Ribosomal_uL5_bac-type"/>
</dbReference>
<proteinExistence type="inferred from homology"/>